<accession>A0A841KE19</accession>
<reference evidence="5 6" key="1">
    <citation type="submission" date="2020-08" db="EMBL/GenBank/DDBJ databases">
        <title>Genomic Encyclopedia of Type Strains, Phase IV (KMG-IV): sequencing the most valuable type-strain genomes for metagenomic binning, comparative biology and taxonomic classification.</title>
        <authorList>
            <person name="Goeker M."/>
        </authorList>
    </citation>
    <scope>NUCLEOTIDE SEQUENCE [LARGE SCALE GENOMIC DNA]</scope>
    <source>
        <strain evidence="5 6">DSM 107085</strain>
    </source>
</reference>
<evidence type="ECO:0000313" key="6">
    <source>
        <dbReference type="Proteomes" id="UP000560000"/>
    </source>
</evidence>
<evidence type="ECO:0000256" key="2">
    <source>
        <dbReference type="ARBA" id="ARBA00022741"/>
    </source>
</evidence>
<dbReference type="Proteomes" id="UP000560000">
    <property type="component" value="Unassembled WGS sequence"/>
</dbReference>
<keyword evidence="1" id="KW-0813">Transport</keyword>
<gene>
    <name evidence="5" type="ORF">HNQ86_000787</name>
</gene>
<dbReference type="InterPro" id="IPR003439">
    <property type="entry name" value="ABC_transporter-like_ATP-bd"/>
</dbReference>
<organism evidence="5 6">
    <name type="scientific">Oleiagrimonas soli</name>
    <dbReference type="NCBI Taxonomy" id="1543381"/>
    <lineage>
        <taxon>Bacteria</taxon>
        <taxon>Pseudomonadati</taxon>
        <taxon>Pseudomonadota</taxon>
        <taxon>Gammaproteobacteria</taxon>
        <taxon>Lysobacterales</taxon>
        <taxon>Rhodanobacteraceae</taxon>
        <taxon>Oleiagrimonas</taxon>
    </lineage>
</organism>
<name>A0A841KE19_9GAMM</name>
<dbReference type="InterPro" id="IPR017871">
    <property type="entry name" value="ABC_transporter-like_CS"/>
</dbReference>
<dbReference type="PANTHER" id="PTHR42939:SF1">
    <property type="entry name" value="ABC TRANSPORTER ATP-BINDING PROTEIN ALBC-RELATED"/>
    <property type="match status" value="1"/>
</dbReference>
<proteinExistence type="predicted"/>
<dbReference type="EMBL" id="JACHET010000001">
    <property type="protein sequence ID" value="MBB6183442.1"/>
    <property type="molecule type" value="Genomic_DNA"/>
</dbReference>
<dbReference type="Gene3D" id="3.40.50.300">
    <property type="entry name" value="P-loop containing nucleotide triphosphate hydrolases"/>
    <property type="match status" value="1"/>
</dbReference>
<keyword evidence="3" id="KW-0067">ATP-binding</keyword>
<evidence type="ECO:0000313" key="5">
    <source>
        <dbReference type="EMBL" id="MBB6183442.1"/>
    </source>
</evidence>
<dbReference type="Pfam" id="PF00005">
    <property type="entry name" value="ABC_tran"/>
    <property type="match status" value="1"/>
</dbReference>
<evidence type="ECO:0000256" key="1">
    <source>
        <dbReference type="ARBA" id="ARBA00022448"/>
    </source>
</evidence>
<evidence type="ECO:0000256" key="3">
    <source>
        <dbReference type="ARBA" id="ARBA00022840"/>
    </source>
</evidence>
<sequence>MNSIESLGLHELTLPFGQVRALTRTFGLGLHLVVGPNGIGKTSLLRAIAGALSPMTGVIRLGDVPMKRHSDRVLLAPGAPPAIPWLRAGMLIDFVTSLYPSSRRSLEYRTHVLEQLQLSHAVDAPLGTLSAGMAKKILLAATLIAAPSVMLFDEPINEIDAASRDALLTLLADYQRDRIMLVSTHHVAPFREMAASMLTLGETGVPSVS</sequence>
<dbReference type="PROSITE" id="PS00211">
    <property type="entry name" value="ABC_TRANSPORTER_1"/>
    <property type="match status" value="1"/>
</dbReference>
<dbReference type="InterPro" id="IPR051782">
    <property type="entry name" value="ABC_Transporter_VariousFunc"/>
</dbReference>
<dbReference type="GO" id="GO:0016887">
    <property type="term" value="F:ATP hydrolysis activity"/>
    <property type="evidence" value="ECO:0007669"/>
    <property type="project" value="InterPro"/>
</dbReference>
<dbReference type="InterPro" id="IPR003593">
    <property type="entry name" value="AAA+_ATPase"/>
</dbReference>
<dbReference type="RefSeq" id="WP_081945131.1">
    <property type="nucleotide sequence ID" value="NZ_JACHET010000001.1"/>
</dbReference>
<feature type="domain" description="ABC transporter" evidence="4">
    <location>
        <begin position="4"/>
        <end position="208"/>
    </location>
</feature>
<dbReference type="PROSITE" id="PS50893">
    <property type="entry name" value="ABC_TRANSPORTER_2"/>
    <property type="match status" value="1"/>
</dbReference>
<dbReference type="SMART" id="SM00382">
    <property type="entry name" value="AAA"/>
    <property type="match status" value="1"/>
</dbReference>
<dbReference type="OrthoDB" id="5945851at2"/>
<keyword evidence="2" id="KW-0547">Nucleotide-binding</keyword>
<dbReference type="InterPro" id="IPR027417">
    <property type="entry name" value="P-loop_NTPase"/>
</dbReference>
<dbReference type="GO" id="GO:0005524">
    <property type="term" value="F:ATP binding"/>
    <property type="evidence" value="ECO:0007669"/>
    <property type="project" value="UniProtKB-KW"/>
</dbReference>
<dbReference type="AlphaFoldDB" id="A0A841KE19"/>
<evidence type="ECO:0000259" key="4">
    <source>
        <dbReference type="PROSITE" id="PS50893"/>
    </source>
</evidence>
<protein>
    <submittedName>
        <fullName evidence="5">ABC-type multidrug transport system ATPase subunit</fullName>
    </submittedName>
</protein>
<dbReference type="PANTHER" id="PTHR42939">
    <property type="entry name" value="ABC TRANSPORTER ATP-BINDING PROTEIN ALBC-RELATED"/>
    <property type="match status" value="1"/>
</dbReference>
<comment type="caution">
    <text evidence="5">The sequence shown here is derived from an EMBL/GenBank/DDBJ whole genome shotgun (WGS) entry which is preliminary data.</text>
</comment>
<dbReference type="SUPFAM" id="SSF52540">
    <property type="entry name" value="P-loop containing nucleoside triphosphate hydrolases"/>
    <property type="match status" value="1"/>
</dbReference>